<name>A0A4V2MKH7_9SPHI</name>
<keyword evidence="1" id="KW-0732">Signal</keyword>
<keyword evidence="4" id="KW-1185">Reference proteome</keyword>
<proteinExistence type="predicted"/>
<reference evidence="3 4" key="1">
    <citation type="submission" date="2019-02" db="EMBL/GenBank/DDBJ databases">
        <title>Pedobacter sp. RP-1-14 sp. nov., isolated from Arctic soil.</title>
        <authorList>
            <person name="Dahal R.H."/>
        </authorList>
    </citation>
    <scope>NUCLEOTIDE SEQUENCE [LARGE SCALE GENOMIC DNA]</scope>
    <source>
        <strain evidence="3 4">RP-1-14</strain>
    </source>
</reference>
<dbReference type="InterPro" id="IPR010496">
    <property type="entry name" value="AL/BT2_dom"/>
</dbReference>
<gene>
    <name evidence="3" type="ORF">EZ437_18395</name>
</gene>
<comment type="caution">
    <text evidence="3">The sequence shown here is derived from an EMBL/GenBank/DDBJ whole genome shotgun (WGS) entry which is preliminary data.</text>
</comment>
<dbReference type="Gene3D" id="2.60.120.560">
    <property type="entry name" value="Exo-inulinase, domain 1"/>
    <property type="match status" value="1"/>
</dbReference>
<organism evidence="3 4">
    <name type="scientific">Pedobacter psychroterrae</name>
    <dbReference type="NCBI Taxonomy" id="2530453"/>
    <lineage>
        <taxon>Bacteria</taxon>
        <taxon>Pseudomonadati</taxon>
        <taxon>Bacteroidota</taxon>
        <taxon>Sphingobacteriia</taxon>
        <taxon>Sphingobacteriales</taxon>
        <taxon>Sphingobacteriaceae</taxon>
        <taxon>Pedobacter</taxon>
    </lineage>
</organism>
<feature type="chain" id="PRO_5020611261" evidence="1">
    <location>
        <begin position="24"/>
        <end position="232"/>
    </location>
</feature>
<dbReference type="OrthoDB" id="259356at2"/>
<evidence type="ECO:0000313" key="3">
    <source>
        <dbReference type="EMBL" id="TCC98166.1"/>
    </source>
</evidence>
<dbReference type="Pfam" id="PF06439">
    <property type="entry name" value="3keto-disac_hyd"/>
    <property type="match status" value="1"/>
</dbReference>
<feature type="signal peptide" evidence="1">
    <location>
        <begin position="1"/>
        <end position="23"/>
    </location>
</feature>
<accession>A0A4V2MKH7</accession>
<feature type="domain" description="3-keto-alpha-glucoside-1,2-lyase/3-keto-2-hydroxy-glucal hydratase" evidence="2">
    <location>
        <begin position="25"/>
        <end position="223"/>
    </location>
</feature>
<dbReference type="GO" id="GO:0016787">
    <property type="term" value="F:hydrolase activity"/>
    <property type="evidence" value="ECO:0007669"/>
    <property type="project" value="InterPro"/>
</dbReference>
<evidence type="ECO:0000256" key="1">
    <source>
        <dbReference type="SAM" id="SignalP"/>
    </source>
</evidence>
<evidence type="ECO:0000313" key="4">
    <source>
        <dbReference type="Proteomes" id="UP000293347"/>
    </source>
</evidence>
<dbReference type="EMBL" id="SJSL01000007">
    <property type="protein sequence ID" value="TCC98166.1"/>
    <property type="molecule type" value="Genomic_DNA"/>
</dbReference>
<sequence>MKQNLTRSFFAAALLFTATATYAQTKSLFNGKDLTGWHVDVPEMDKNPNARNPFIIRNGMFVSLGSPGGHLITDKIYKNYRIEVQYRFAGKPGNCGVLVHASTSRALYEMFPKSIEVQMENTMAGDFWCIQEDITVPDMEKRRGPKENWGVNGNKLRRIRRLAPDVEKPVGDWNKMVIECLGNEVKVWVNDIFVNHGYNATVSSGNIALQAEGSEVEFRKVDLTPIKKLSKD</sequence>
<evidence type="ECO:0000259" key="2">
    <source>
        <dbReference type="Pfam" id="PF06439"/>
    </source>
</evidence>
<dbReference type="AlphaFoldDB" id="A0A4V2MKH7"/>
<dbReference type="RefSeq" id="WP_131597541.1">
    <property type="nucleotide sequence ID" value="NZ_SJSL01000007.1"/>
</dbReference>
<protein>
    <submittedName>
        <fullName evidence="3">DUF1080 domain-containing protein</fullName>
    </submittedName>
</protein>
<dbReference type="Proteomes" id="UP000293347">
    <property type="component" value="Unassembled WGS sequence"/>
</dbReference>